<dbReference type="CDD" id="cd04181">
    <property type="entry name" value="NTP_transferase"/>
    <property type="match status" value="1"/>
</dbReference>
<dbReference type="GO" id="GO:0016779">
    <property type="term" value="F:nucleotidyltransferase activity"/>
    <property type="evidence" value="ECO:0007669"/>
    <property type="project" value="UniProtKB-KW"/>
</dbReference>
<feature type="domain" description="Nucleotidyl transferase" evidence="3">
    <location>
        <begin position="2"/>
        <end position="232"/>
    </location>
</feature>
<dbReference type="Pfam" id="PF25087">
    <property type="entry name" value="GMPPB_C"/>
    <property type="match status" value="1"/>
</dbReference>
<dbReference type="PANTHER" id="PTHR22572">
    <property type="entry name" value="SUGAR-1-PHOSPHATE GUANYL TRANSFERASE"/>
    <property type="match status" value="1"/>
</dbReference>
<evidence type="ECO:0000259" key="4">
    <source>
        <dbReference type="Pfam" id="PF25087"/>
    </source>
</evidence>
<dbReference type="AlphaFoldDB" id="A0A6J4QLA3"/>
<dbReference type="EMBL" id="CADCVE010000022">
    <property type="protein sequence ID" value="CAA9446895.1"/>
    <property type="molecule type" value="Genomic_DNA"/>
</dbReference>
<dbReference type="InterPro" id="IPR005835">
    <property type="entry name" value="NTP_transferase_dom"/>
</dbReference>
<protein>
    <submittedName>
        <fullName evidence="5">Mannose-1-phosphate guanylyltransferase / Phosphomannomutase</fullName>
        <ecNumber evidence="5">5.4.2.8</ecNumber>
    </submittedName>
</protein>
<proteinExistence type="inferred from homology"/>
<evidence type="ECO:0000256" key="2">
    <source>
        <dbReference type="ARBA" id="ARBA00022679"/>
    </source>
</evidence>
<dbReference type="InterPro" id="IPR011004">
    <property type="entry name" value="Trimer_LpxA-like_sf"/>
</dbReference>
<organism evidence="5">
    <name type="scientific">uncultured Rubrobacteraceae bacterium</name>
    <dbReference type="NCBI Taxonomy" id="349277"/>
    <lineage>
        <taxon>Bacteria</taxon>
        <taxon>Bacillati</taxon>
        <taxon>Actinomycetota</taxon>
        <taxon>Rubrobacteria</taxon>
        <taxon>Rubrobacterales</taxon>
        <taxon>Rubrobacteraceae</taxon>
        <taxon>environmental samples</taxon>
    </lineage>
</organism>
<dbReference type="InterPro" id="IPR029044">
    <property type="entry name" value="Nucleotide-diphossugar_trans"/>
</dbReference>
<dbReference type="Gene3D" id="2.160.10.10">
    <property type="entry name" value="Hexapeptide repeat proteins"/>
    <property type="match status" value="1"/>
</dbReference>
<keyword evidence="5" id="KW-0413">Isomerase</keyword>
<keyword evidence="5" id="KW-0548">Nucleotidyltransferase</keyword>
<dbReference type="InterPro" id="IPR056729">
    <property type="entry name" value="GMPPB_C"/>
</dbReference>
<comment type="similarity">
    <text evidence="1">Belongs to the transferase hexapeptide repeat family.</text>
</comment>
<dbReference type="EC" id="5.4.2.8" evidence="5"/>
<dbReference type="SUPFAM" id="SSF51161">
    <property type="entry name" value="Trimeric LpxA-like enzymes"/>
    <property type="match status" value="1"/>
</dbReference>
<evidence type="ECO:0000259" key="3">
    <source>
        <dbReference type="Pfam" id="PF00483"/>
    </source>
</evidence>
<reference evidence="5" key="1">
    <citation type="submission" date="2020-02" db="EMBL/GenBank/DDBJ databases">
        <authorList>
            <person name="Meier V. D."/>
        </authorList>
    </citation>
    <scope>NUCLEOTIDE SEQUENCE</scope>
    <source>
        <strain evidence="5">AVDCRST_MAG28</strain>
    </source>
</reference>
<accession>A0A6J4QLA3</accession>
<dbReference type="InterPro" id="IPR050486">
    <property type="entry name" value="Mannose-1P_guanyltransferase"/>
</dbReference>
<dbReference type="Pfam" id="PF00483">
    <property type="entry name" value="NTP_transferase"/>
    <property type="match status" value="1"/>
</dbReference>
<dbReference type="FunFam" id="3.90.550.10:FF:000013">
    <property type="entry name" value="mannose-1-phosphate guanyltransferase beta"/>
    <property type="match status" value="1"/>
</dbReference>
<sequence>MKAVIMAGGKGTRLQPLTSNQPKPMIPIANTPCMEHIVRLLKRYGFDDILVTLEFMPEVIQDYFGDGSKWGVKMKYSVEEEPLGTAGSVKYVEDRLTERFIVVSGDALTDVDLQQAVALHEERGAEVTLVLKKVEDPSGFGIVVVDDDGRVTEFLEKPDPDEVFSNTANTGIYIVEPGVLRDIPEGQEYDWSKELFPKLLQEERPVYGYVMEGYWEDIGDIEQYMGAQRDVLDGKVRGVQPPGDQPREGVYAGSGTAVGMTALKGPVVLGDNVWAGPGARIGPYSVLGSGVYVQAGASVARSTVAEGTSIGEGAELDGALVGRSCKVGDKARLLEGSTIGDEVEVGEGATVSAGVSVFPGESVESGAEVTEDVT</sequence>
<gene>
    <name evidence="5" type="ORF">AVDCRST_MAG28-958</name>
</gene>
<dbReference type="SUPFAM" id="SSF53448">
    <property type="entry name" value="Nucleotide-diphospho-sugar transferases"/>
    <property type="match status" value="1"/>
</dbReference>
<evidence type="ECO:0000313" key="5">
    <source>
        <dbReference type="EMBL" id="CAA9446895.1"/>
    </source>
</evidence>
<keyword evidence="2 5" id="KW-0808">Transferase</keyword>
<dbReference type="Gene3D" id="3.90.550.10">
    <property type="entry name" value="Spore Coat Polysaccharide Biosynthesis Protein SpsA, Chain A"/>
    <property type="match status" value="1"/>
</dbReference>
<evidence type="ECO:0000256" key="1">
    <source>
        <dbReference type="ARBA" id="ARBA00007274"/>
    </source>
</evidence>
<name>A0A6J4QLA3_9ACTN</name>
<dbReference type="GO" id="GO:0004615">
    <property type="term" value="F:phosphomannomutase activity"/>
    <property type="evidence" value="ECO:0007669"/>
    <property type="project" value="UniProtKB-EC"/>
</dbReference>
<feature type="domain" description="Mannose-1-phosphate guanyltransferase C-terminal" evidence="4">
    <location>
        <begin position="264"/>
        <end position="365"/>
    </location>
</feature>